<evidence type="ECO:0000256" key="1">
    <source>
        <dbReference type="ARBA" id="ARBA00000632"/>
    </source>
</evidence>
<organism evidence="8 9">
    <name type="scientific">Pelagovum pacificum</name>
    <dbReference type="NCBI Taxonomy" id="2588711"/>
    <lineage>
        <taxon>Bacteria</taxon>
        <taxon>Pseudomonadati</taxon>
        <taxon>Pseudomonadota</taxon>
        <taxon>Alphaproteobacteria</taxon>
        <taxon>Rhodobacterales</taxon>
        <taxon>Paracoccaceae</taxon>
        <taxon>Pelagovum</taxon>
    </lineage>
</organism>
<dbReference type="EMBL" id="VFFF01000001">
    <property type="protein sequence ID" value="TNY32906.1"/>
    <property type="molecule type" value="Genomic_DNA"/>
</dbReference>
<evidence type="ECO:0000256" key="7">
    <source>
        <dbReference type="SAM" id="Phobius"/>
    </source>
</evidence>
<evidence type="ECO:0000313" key="9">
    <source>
        <dbReference type="Proteomes" id="UP000314011"/>
    </source>
</evidence>
<dbReference type="InterPro" id="IPR002196">
    <property type="entry name" value="Glyco_hydro_24"/>
</dbReference>
<keyword evidence="7" id="KW-0472">Membrane</keyword>
<dbReference type="GO" id="GO:0016998">
    <property type="term" value="P:cell wall macromolecule catabolic process"/>
    <property type="evidence" value="ECO:0007669"/>
    <property type="project" value="InterPro"/>
</dbReference>
<comment type="similarity">
    <text evidence="6">Belongs to the glycosyl hydrolase 24 family.</text>
</comment>
<dbReference type="GO" id="GO:0009253">
    <property type="term" value="P:peptidoglycan catabolic process"/>
    <property type="evidence" value="ECO:0007669"/>
    <property type="project" value="InterPro"/>
</dbReference>
<keyword evidence="5 6" id="KW-0326">Glycosidase</keyword>
<keyword evidence="2 6" id="KW-0929">Antimicrobial</keyword>
<evidence type="ECO:0000256" key="6">
    <source>
        <dbReference type="RuleBase" id="RU003788"/>
    </source>
</evidence>
<dbReference type="HAMAP" id="MF_04110">
    <property type="entry name" value="ENDOLYSIN_T4"/>
    <property type="match status" value="1"/>
</dbReference>
<keyword evidence="9" id="KW-1185">Reference proteome</keyword>
<name>A0A5C5GHI4_9RHOB</name>
<feature type="transmembrane region" description="Helical" evidence="7">
    <location>
        <begin position="75"/>
        <end position="92"/>
    </location>
</feature>
<sequence length="265" mass="29036">MRFVPNSRTIIARAHSMWAFYLGLLFIWLPEIIYLAAGIDTNPRVWFILGTVAILYGIVGRLLDQSIDRSKVESPAWIAGLAVLVVGAVLWSDIRTPAPEPRLEPLPVSQTAESATMGVAVPLVARWEGLRTEAYLDPVGVPTICYGHTSGVRLGDRMSESQCQALLDTELRDYRASLHHYFTPQTISGRLTPYRDAAYTSFAYNVGTAGAGGSTATRRLNAGDIAGGCEALTWWNKAGGRVMRGLVNRRAEERDLCLRGLGTRT</sequence>
<dbReference type="GO" id="GO:0003796">
    <property type="term" value="F:lysozyme activity"/>
    <property type="evidence" value="ECO:0007669"/>
    <property type="project" value="UniProtKB-EC"/>
</dbReference>
<dbReference type="Pfam" id="PF00959">
    <property type="entry name" value="Phage_lysozyme"/>
    <property type="match status" value="1"/>
</dbReference>
<dbReference type="InterPro" id="IPR034690">
    <property type="entry name" value="Endolysin_T4_type"/>
</dbReference>
<evidence type="ECO:0000256" key="4">
    <source>
        <dbReference type="ARBA" id="ARBA00022801"/>
    </source>
</evidence>
<dbReference type="PANTHER" id="PTHR38107">
    <property type="match status" value="1"/>
</dbReference>
<dbReference type="OrthoDB" id="5327667at2"/>
<comment type="catalytic activity">
    <reaction evidence="1 6">
        <text>Hydrolysis of (1-&gt;4)-beta-linkages between N-acetylmuramic acid and N-acetyl-D-glucosamine residues in a peptidoglycan and between N-acetyl-D-glucosamine residues in chitodextrins.</text>
        <dbReference type="EC" id="3.2.1.17"/>
    </reaction>
</comment>
<gene>
    <name evidence="8" type="ORF">FHY64_06415</name>
</gene>
<dbReference type="CDD" id="cd16900">
    <property type="entry name" value="endolysin_R21-like"/>
    <property type="match status" value="1"/>
</dbReference>
<dbReference type="InterPro" id="IPR023347">
    <property type="entry name" value="Lysozyme_dom_sf"/>
</dbReference>
<accession>A0A5C5GHI4</accession>
<dbReference type="InterPro" id="IPR043688">
    <property type="entry name" value="SAR_endolysin-like"/>
</dbReference>
<dbReference type="GO" id="GO:0042742">
    <property type="term" value="P:defense response to bacterium"/>
    <property type="evidence" value="ECO:0007669"/>
    <property type="project" value="UniProtKB-KW"/>
</dbReference>
<dbReference type="InterPro" id="IPR023346">
    <property type="entry name" value="Lysozyme-like_dom_sf"/>
</dbReference>
<proteinExistence type="inferred from homology"/>
<dbReference type="HAMAP" id="MF_04136">
    <property type="entry name" value="SAR_ENDOLYSIN"/>
    <property type="match status" value="1"/>
</dbReference>
<evidence type="ECO:0000256" key="3">
    <source>
        <dbReference type="ARBA" id="ARBA00022638"/>
    </source>
</evidence>
<dbReference type="EC" id="3.2.1.17" evidence="6"/>
<keyword evidence="7" id="KW-1133">Transmembrane helix</keyword>
<dbReference type="RefSeq" id="WP_140193588.1">
    <property type="nucleotide sequence ID" value="NZ_CP065915.1"/>
</dbReference>
<dbReference type="GO" id="GO:0031640">
    <property type="term" value="P:killing of cells of another organism"/>
    <property type="evidence" value="ECO:0007669"/>
    <property type="project" value="UniProtKB-KW"/>
</dbReference>
<dbReference type="PANTHER" id="PTHR38107:SF3">
    <property type="entry name" value="LYSOZYME RRRD-RELATED"/>
    <property type="match status" value="1"/>
</dbReference>
<evidence type="ECO:0000313" key="8">
    <source>
        <dbReference type="EMBL" id="TNY32906.1"/>
    </source>
</evidence>
<dbReference type="InterPro" id="IPR051018">
    <property type="entry name" value="Bacteriophage_GH24"/>
</dbReference>
<dbReference type="SUPFAM" id="SSF53955">
    <property type="entry name" value="Lysozyme-like"/>
    <property type="match status" value="1"/>
</dbReference>
<keyword evidence="4 6" id="KW-0378">Hydrolase</keyword>
<evidence type="ECO:0000256" key="5">
    <source>
        <dbReference type="ARBA" id="ARBA00023295"/>
    </source>
</evidence>
<protein>
    <recommendedName>
        <fullName evidence="6">Lysozyme</fullName>
        <ecNumber evidence="6">3.2.1.17</ecNumber>
    </recommendedName>
</protein>
<keyword evidence="7" id="KW-0812">Transmembrane</keyword>
<dbReference type="AlphaFoldDB" id="A0A5C5GHI4"/>
<dbReference type="Proteomes" id="UP000314011">
    <property type="component" value="Unassembled WGS sequence"/>
</dbReference>
<evidence type="ECO:0000256" key="2">
    <source>
        <dbReference type="ARBA" id="ARBA00022529"/>
    </source>
</evidence>
<dbReference type="Gene3D" id="1.10.530.40">
    <property type="match status" value="1"/>
</dbReference>
<reference evidence="8 9" key="1">
    <citation type="submission" date="2019-06" db="EMBL/GenBank/DDBJ databases">
        <title>Genome of new Rhodobacteraceae sp. SM1903.</title>
        <authorList>
            <person name="Ren X."/>
        </authorList>
    </citation>
    <scope>NUCLEOTIDE SEQUENCE [LARGE SCALE GENOMIC DNA]</scope>
    <source>
        <strain evidence="8 9">SM1903</strain>
    </source>
</reference>
<feature type="transmembrane region" description="Helical" evidence="7">
    <location>
        <begin position="45"/>
        <end position="63"/>
    </location>
</feature>
<keyword evidence="3 6" id="KW-0081">Bacteriolytic enzyme</keyword>
<feature type="transmembrane region" description="Helical" evidence="7">
    <location>
        <begin position="20"/>
        <end position="39"/>
    </location>
</feature>
<comment type="caution">
    <text evidence="8">The sequence shown here is derived from an EMBL/GenBank/DDBJ whole genome shotgun (WGS) entry which is preliminary data.</text>
</comment>